<reference evidence="3" key="1">
    <citation type="submission" date="2016-11" db="EMBL/GenBank/DDBJ databases">
        <authorList>
            <person name="Varghese N."/>
            <person name="Submissions S."/>
        </authorList>
    </citation>
    <scope>NUCLEOTIDE SEQUENCE [LARGE SCALE GENOMIC DNA]</scope>
    <source>
        <strain evidence="3">YR203</strain>
    </source>
</reference>
<evidence type="ECO:0000313" key="2">
    <source>
        <dbReference type="EMBL" id="SHG94152.1"/>
    </source>
</evidence>
<dbReference type="InterPro" id="IPR036291">
    <property type="entry name" value="NAD(P)-bd_dom_sf"/>
</dbReference>
<dbReference type="RefSeq" id="WP_073175740.1">
    <property type="nucleotide sequence ID" value="NZ_FQVE01000009.1"/>
</dbReference>
<protein>
    <submittedName>
        <fullName evidence="2">Saccharopine dehydrogenase NADP binding domain-containing protein</fullName>
    </submittedName>
</protein>
<dbReference type="Gene3D" id="3.40.50.720">
    <property type="entry name" value="NAD(P)-binding Rossmann-like Domain"/>
    <property type="match status" value="1"/>
</dbReference>
<dbReference type="Proteomes" id="UP000184108">
    <property type="component" value="Unassembled WGS sequence"/>
</dbReference>
<gene>
    <name evidence="2" type="ORF">SAMN02787073_5106</name>
</gene>
<dbReference type="PANTHER" id="PTHR43781:SF1">
    <property type="entry name" value="SACCHAROPINE DEHYDROGENASE"/>
    <property type="match status" value="1"/>
</dbReference>
<sequence>MIGIIGGYGEVGHHACLTLQQYGIGPLKIGGRNPEKGKAKQSDLLPGAIWEKVDVEDDESLAGFIAGCDLILNCAAPSHRYSRRIAKICLQHHVNMVDAGIDNNYESDPLDTGDHTIVYAAGATPGFSGLFPIWLGRQFHKVHSLLSYYGTSGQISTAGAEDYLEGALHPNHAPRAAWRNGIVPNVLSRKSGITLPFFPGEITLFPLFDDETHLVAQRLELDNGEWYAAVEGEKSIAALDSASFEYKTNPKAMIEKLCFAVEMDTLGRSPYFIIMVQLTGESEGEEKVKTAVYEIGQIIPFCGKIAAIIVKAVLEGKVKPGLHHTASIEDVGYVMDHLEKTDSTHSIQIIDHSIEELSFEEEGTL</sequence>
<name>A0A1M5NXB2_9FLAO</name>
<organism evidence="2 3">
    <name type="scientific">Chryseobacterium vrystaatense</name>
    <dbReference type="NCBI Taxonomy" id="307480"/>
    <lineage>
        <taxon>Bacteria</taxon>
        <taxon>Pseudomonadati</taxon>
        <taxon>Bacteroidota</taxon>
        <taxon>Flavobacteriia</taxon>
        <taxon>Flavobacteriales</taxon>
        <taxon>Weeksellaceae</taxon>
        <taxon>Chryseobacterium group</taxon>
        <taxon>Chryseobacterium</taxon>
    </lineage>
</organism>
<evidence type="ECO:0000313" key="3">
    <source>
        <dbReference type="Proteomes" id="UP000184108"/>
    </source>
</evidence>
<dbReference type="SUPFAM" id="SSF51735">
    <property type="entry name" value="NAD(P)-binding Rossmann-fold domains"/>
    <property type="match status" value="1"/>
</dbReference>
<dbReference type="InterPro" id="IPR005097">
    <property type="entry name" value="Sacchrp_dh_NADP-bd"/>
</dbReference>
<accession>A0A1M5NXB2</accession>
<dbReference type="EMBL" id="FQVE01000009">
    <property type="protein sequence ID" value="SHG94152.1"/>
    <property type="molecule type" value="Genomic_DNA"/>
</dbReference>
<evidence type="ECO:0000259" key="1">
    <source>
        <dbReference type="Pfam" id="PF03435"/>
    </source>
</evidence>
<feature type="domain" description="Saccharopine dehydrogenase NADP binding" evidence="1">
    <location>
        <begin position="2"/>
        <end position="105"/>
    </location>
</feature>
<dbReference type="AlphaFoldDB" id="A0A1M5NXB2"/>
<dbReference type="PANTHER" id="PTHR43781">
    <property type="entry name" value="SACCHAROPINE DEHYDROGENASE"/>
    <property type="match status" value="1"/>
</dbReference>
<proteinExistence type="predicted"/>
<dbReference type="Pfam" id="PF03435">
    <property type="entry name" value="Sacchrp_dh_NADP"/>
    <property type="match status" value="1"/>
</dbReference>